<comment type="caution">
    <text evidence="2">The sequence shown here is derived from an EMBL/GenBank/DDBJ whole genome shotgun (WGS) entry which is preliminary data.</text>
</comment>
<gene>
    <name evidence="2" type="ORF">Cflav_PD6219</name>
</gene>
<feature type="transmembrane region" description="Helical" evidence="1">
    <location>
        <begin position="70"/>
        <end position="91"/>
    </location>
</feature>
<evidence type="ECO:0000256" key="1">
    <source>
        <dbReference type="SAM" id="Phobius"/>
    </source>
</evidence>
<dbReference type="AlphaFoldDB" id="B9XHQ0"/>
<dbReference type="EMBL" id="ABOX02000015">
    <property type="protein sequence ID" value="EEF60628.1"/>
    <property type="molecule type" value="Genomic_DNA"/>
</dbReference>
<evidence type="ECO:0000313" key="3">
    <source>
        <dbReference type="Proteomes" id="UP000003688"/>
    </source>
</evidence>
<dbReference type="STRING" id="320771.Cflav_PD6219"/>
<proteinExistence type="predicted"/>
<evidence type="ECO:0008006" key="4">
    <source>
        <dbReference type="Google" id="ProtNLM"/>
    </source>
</evidence>
<keyword evidence="1" id="KW-0812">Transmembrane</keyword>
<name>B9XHQ0_PEDPL</name>
<feature type="transmembrane region" description="Helical" evidence="1">
    <location>
        <begin position="120"/>
        <end position="141"/>
    </location>
</feature>
<keyword evidence="1" id="KW-1133">Transmembrane helix</keyword>
<sequence length="154" mass="17222">MAAVLSVNVYNSIVDARSWSANIPDSILTARIYFKTVNPGTFFRTASPFNQLLALAALVACWKFGRKVRLYFGLAFLLAVLTDALTFAYFYPRNEILFLAAQSNADVFTKICSEWSTMNWVRSIILAFGLVCSMKGLDAYYVKAQPRTKSMDGT</sequence>
<dbReference type="InterPro" id="IPR013901">
    <property type="entry name" value="Anthrone_oxy"/>
</dbReference>
<dbReference type="Proteomes" id="UP000003688">
    <property type="component" value="Unassembled WGS sequence"/>
</dbReference>
<reference evidence="2 3" key="1">
    <citation type="journal article" date="2011" name="J. Bacteriol.">
        <title>Genome sequence of 'Pedosphaera parvula' Ellin514, an aerobic Verrucomicrobial isolate from pasture soil.</title>
        <authorList>
            <person name="Kant R."/>
            <person name="van Passel M.W."/>
            <person name="Sangwan P."/>
            <person name="Palva A."/>
            <person name="Lucas S."/>
            <person name="Copeland A."/>
            <person name="Lapidus A."/>
            <person name="Glavina Del Rio T."/>
            <person name="Dalin E."/>
            <person name="Tice H."/>
            <person name="Bruce D."/>
            <person name="Goodwin L."/>
            <person name="Pitluck S."/>
            <person name="Chertkov O."/>
            <person name="Larimer F.W."/>
            <person name="Land M.L."/>
            <person name="Hauser L."/>
            <person name="Brettin T.S."/>
            <person name="Detter J.C."/>
            <person name="Han S."/>
            <person name="de Vos W.M."/>
            <person name="Janssen P.H."/>
            <person name="Smidt H."/>
        </authorList>
    </citation>
    <scope>NUCLEOTIDE SEQUENCE [LARGE SCALE GENOMIC DNA]</scope>
    <source>
        <strain evidence="2 3">Ellin514</strain>
    </source>
</reference>
<accession>B9XHQ0</accession>
<evidence type="ECO:0000313" key="2">
    <source>
        <dbReference type="EMBL" id="EEF60628.1"/>
    </source>
</evidence>
<protein>
    <recommendedName>
        <fullName evidence="4">DUF1772 domain-containing protein</fullName>
    </recommendedName>
</protein>
<organism evidence="2 3">
    <name type="scientific">Pedosphaera parvula (strain Ellin514)</name>
    <dbReference type="NCBI Taxonomy" id="320771"/>
    <lineage>
        <taxon>Bacteria</taxon>
        <taxon>Pseudomonadati</taxon>
        <taxon>Verrucomicrobiota</taxon>
        <taxon>Pedosphaerae</taxon>
        <taxon>Pedosphaerales</taxon>
        <taxon>Pedosphaeraceae</taxon>
        <taxon>Pedosphaera</taxon>
    </lineage>
</organism>
<dbReference type="Pfam" id="PF08592">
    <property type="entry name" value="Anthrone_oxy"/>
    <property type="match status" value="1"/>
</dbReference>
<keyword evidence="3" id="KW-1185">Reference proteome</keyword>
<keyword evidence="1" id="KW-0472">Membrane</keyword>